<feature type="compositionally biased region" description="Low complexity" evidence="1">
    <location>
        <begin position="37"/>
        <end position="51"/>
    </location>
</feature>
<reference evidence="3 4" key="1">
    <citation type="submission" date="2018-02" db="EMBL/GenBank/DDBJ databases">
        <title>Draft Genome of Achromobacter spanius stain 6.</title>
        <authorList>
            <person name="Gunasekera T.S."/>
            <person name="Radwan O."/>
            <person name="Ruiz O.N."/>
        </authorList>
    </citation>
    <scope>NUCLEOTIDE SEQUENCE [LARGE SCALE GENOMIC DNA]</scope>
    <source>
        <strain evidence="3 4">6</strain>
    </source>
</reference>
<comment type="caution">
    <text evidence="3">The sequence shown here is derived from an EMBL/GenBank/DDBJ whole genome shotgun (WGS) entry which is preliminary data.</text>
</comment>
<dbReference type="OrthoDB" id="8683418at2"/>
<evidence type="ECO:0000256" key="1">
    <source>
        <dbReference type="SAM" id="MobiDB-lite"/>
    </source>
</evidence>
<feature type="region of interest" description="Disordered" evidence="1">
    <location>
        <begin position="22"/>
        <end position="81"/>
    </location>
</feature>
<feature type="transmembrane region" description="Helical" evidence="2">
    <location>
        <begin position="95"/>
        <end position="115"/>
    </location>
</feature>
<feature type="compositionally biased region" description="Polar residues" evidence="1">
    <location>
        <begin position="53"/>
        <end position="62"/>
    </location>
</feature>
<proteinExistence type="predicted"/>
<dbReference type="Proteomes" id="UP000239990">
    <property type="component" value="Unassembled WGS sequence"/>
</dbReference>
<gene>
    <name evidence="3" type="ORF">C4E15_17950</name>
</gene>
<organism evidence="3 4">
    <name type="scientific">Achromobacter spanius</name>
    <dbReference type="NCBI Taxonomy" id="217203"/>
    <lineage>
        <taxon>Bacteria</taxon>
        <taxon>Pseudomonadati</taxon>
        <taxon>Pseudomonadota</taxon>
        <taxon>Betaproteobacteria</taxon>
        <taxon>Burkholderiales</taxon>
        <taxon>Alcaligenaceae</taxon>
        <taxon>Achromobacter</taxon>
    </lineage>
</organism>
<name>A0A2S5GQU3_9BURK</name>
<evidence type="ECO:0000313" key="3">
    <source>
        <dbReference type="EMBL" id="PPA75213.1"/>
    </source>
</evidence>
<feature type="transmembrane region" description="Helical" evidence="2">
    <location>
        <begin position="127"/>
        <end position="145"/>
    </location>
</feature>
<dbReference type="AlphaFoldDB" id="A0A2S5GQU3"/>
<dbReference type="RefSeq" id="WP_104144438.1">
    <property type="nucleotide sequence ID" value="NZ_PREU01000007.1"/>
</dbReference>
<keyword evidence="2" id="KW-0472">Membrane</keyword>
<keyword evidence="2" id="KW-0812">Transmembrane</keyword>
<evidence type="ECO:0000256" key="2">
    <source>
        <dbReference type="SAM" id="Phobius"/>
    </source>
</evidence>
<sequence length="171" mass="17583">MAIDLEPKDGDFARYIENLSQAGGVTPGKVPEKRRASAQATATVAVPAPATGDSLSTAAWGNTASSRSSAGAPGATAPSDAADASLAGRARQRKVGIILTIGGVLAGWAAVNIAFRALRASHFELDQLMPAVFLAFFAFMLLKAAGSARKPRGMSPGKLPPLKTSSYRKDS</sequence>
<dbReference type="EMBL" id="PREU01000007">
    <property type="protein sequence ID" value="PPA75213.1"/>
    <property type="molecule type" value="Genomic_DNA"/>
</dbReference>
<feature type="compositionally biased region" description="Low complexity" evidence="1">
    <location>
        <begin position="63"/>
        <end position="81"/>
    </location>
</feature>
<keyword evidence="2" id="KW-1133">Transmembrane helix</keyword>
<evidence type="ECO:0000313" key="4">
    <source>
        <dbReference type="Proteomes" id="UP000239990"/>
    </source>
</evidence>
<accession>A0A2S5GQU3</accession>
<feature type="region of interest" description="Disordered" evidence="1">
    <location>
        <begin position="148"/>
        <end position="171"/>
    </location>
</feature>
<protein>
    <submittedName>
        <fullName evidence="3">Uncharacterized protein</fullName>
    </submittedName>
</protein>